<accession>A0A4V5TMY2</accession>
<proteinExistence type="predicted"/>
<sequence length="142" mass="16269">MWKYENSIITEAKPELIWKLYRNISEWKEWDKEIIDVMLDGPFEKGGTGYLALIGQEPLPFKLTEVKENEFFSNTTVLEQIGIQIDFNHRIEIHNSKTRVTHGVVILGPNSEKMGNKIGPLITQGIPNSMSNLDMLARGRIL</sequence>
<evidence type="ECO:0000313" key="1">
    <source>
        <dbReference type="EMBL" id="TKI72623.1"/>
    </source>
</evidence>
<dbReference type="AlphaFoldDB" id="A0A4V5TMY2"/>
<gene>
    <name evidence="1" type="ORF">FC756_00740</name>
</gene>
<dbReference type="Gene3D" id="3.30.530.20">
    <property type="match status" value="1"/>
</dbReference>
<dbReference type="EMBL" id="SZPU01000002">
    <property type="protein sequence ID" value="TKI72623.1"/>
    <property type="molecule type" value="Genomic_DNA"/>
</dbReference>
<dbReference type="InterPro" id="IPR023393">
    <property type="entry name" value="START-like_dom_sf"/>
</dbReference>
<protein>
    <recommendedName>
        <fullName evidence="3">Polyketide cyclase</fullName>
    </recommendedName>
</protein>
<reference evidence="1 2" key="1">
    <citation type="submission" date="2019-04" db="EMBL/GenBank/DDBJ databases">
        <title>Lysinibacillus genome sequencing.</title>
        <authorList>
            <person name="Dunlap C."/>
        </authorList>
    </citation>
    <scope>NUCLEOTIDE SEQUENCE [LARGE SCALE GENOMIC DNA]</scope>
    <source>
        <strain evidence="1 2">CCTCC AB 2010389</strain>
    </source>
</reference>
<comment type="caution">
    <text evidence="1">The sequence shown here is derived from an EMBL/GenBank/DDBJ whole genome shotgun (WGS) entry which is preliminary data.</text>
</comment>
<evidence type="ECO:0000313" key="2">
    <source>
        <dbReference type="Proteomes" id="UP000308744"/>
    </source>
</evidence>
<evidence type="ECO:0008006" key="3">
    <source>
        <dbReference type="Google" id="ProtNLM"/>
    </source>
</evidence>
<keyword evidence="2" id="KW-1185">Reference proteome</keyword>
<dbReference type="RefSeq" id="WP_107896765.1">
    <property type="nucleotide sequence ID" value="NZ_PYWM01000024.1"/>
</dbReference>
<organism evidence="1 2">
    <name type="scientific">Lysinibacillus mangiferihumi</name>
    <dbReference type="NCBI Taxonomy" id="1130819"/>
    <lineage>
        <taxon>Bacteria</taxon>
        <taxon>Bacillati</taxon>
        <taxon>Bacillota</taxon>
        <taxon>Bacilli</taxon>
        <taxon>Bacillales</taxon>
        <taxon>Bacillaceae</taxon>
        <taxon>Lysinibacillus</taxon>
    </lineage>
</organism>
<dbReference type="SUPFAM" id="SSF55961">
    <property type="entry name" value="Bet v1-like"/>
    <property type="match status" value="1"/>
</dbReference>
<name>A0A4V5TMY2_9BACI</name>
<dbReference type="Proteomes" id="UP000308744">
    <property type="component" value="Unassembled WGS sequence"/>
</dbReference>